<dbReference type="EMBL" id="CP021069">
    <property type="protein sequence ID" value="AWG33193.1"/>
    <property type="molecule type" value="Genomic_DNA"/>
</dbReference>
<protein>
    <submittedName>
        <fullName evidence="2">Peptidase M15</fullName>
    </submittedName>
</protein>
<accession>A0AAD0J9A6</accession>
<dbReference type="InterPro" id="IPR009045">
    <property type="entry name" value="Zn_M74/Hedgehog-like"/>
</dbReference>
<dbReference type="Pfam" id="PF08291">
    <property type="entry name" value="Peptidase_M15_3"/>
    <property type="match status" value="1"/>
</dbReference>
<organism evidence="2 3">
    <name type="scientific">Burkholderia cenocepacia</name>
    <dbReference type="NCBI Taxonomy" id="95486"/>
    <lineage>
        <taxon>Bacteria</taxon>
        <taxon>Pseudomonadati</taxon>
        <taxon>Pseudomonadota</taxon>
        <taxon>Betaproteobacteria</taxon>
        <taxon>Burkholderiales</taxon>
        <taxon>Burkholderiaceae</taxon>
        <taxon>Burkholderia</taxon>
        <taxon>Burkholderia cepacia complex</taxon>
    </lineage>
</organism>
<evidence type="ECO:0000259" key="1">
    <source>
        <dbReference type="Pfam" id="PF08291"/>
    </source>
</evidence>
<dbReference type="AlphaFoldDB" id="A0AAD0J9A6"/>
<sequence length="149" mass="15732">MTNLTAHFTLEELTASDTARRRGIDNTPSAAVTANLRRTAEALERVRDVLGGRPVIITSGYRAAALNRAVGGVPTSAHLSGLAADFVCPKFGAPLDICRAISASPIEFDQLIQEGTWVHIGLAPIGTKPRRQVLTASFGATSTTYSEGL</sequence>
<name>A0AAD0J9A6_9BURK</name>
<dbReference type="InterPro" id="IPR013230">
    <property type="entry name" value="Peptidase_M15A_C"/>
</dbReference>
<dbReference type="Proteomes" id="UP000244809">
    <property type="component" value="Chromosome 3"/>
</dbReference>
<dbReference type="RefSeq" id="WP_105797707.1">
    <property type="nucleotide sequence ID" value="NZ_CADEUB010000012.1"/>
</dbReference>
<evidence type="ECO:0000313" key="3">
    <source>
        <dbReference type="Proteomes" id="UP000244809"/>
    </source>
</evidence>
<proteinExistence type="predicted"/>
<dbReference type="SUPFAM" id="SSF55166">
    <property type="entry name" value="Hedgehog/DD-peptidase"/>
    <property type="match status" value="1"/>
</dbReference>
<reference evidence="2 3" key="1">
    <citation type="submission" date="2017-04" db="EMBL/GenBank/DDBJ databases">
        <title>Complete genome sequence of Burkholderia cenocepacia PC184 Midwest clone.</title>
        <authorList>
            <person name="Mulks M.H."/>
            <person name="Cooper V.S."/>
        </authorList>
    </citation>
    <scope>NUCLEOTIDE SEQUENCE [LARGE SCALE GENOMIC DNA]</scope>
    <source>
        <strain evidence="2 3">PC184 Mulks</strain>
    </source>
</reference>
<evidence type="ECO:0000313" key="2">
    <source>
        <dbReference type="EMBL" id="AWG33193.1"/>
    </source>
</evidence>
<dbReference type="Gene3D" id="3.30.1380.10">
    <property type="match status" value="1"/>
</dbReference>
<feature type="domain" description="Peptidase M15A C-terminal" evidence="1">
    <location>
        <begin position="6"/>
        <end position="120"/>
    </location>
</feature>
<gene>
    <name evidence="2" type="ORF">B9Z07_31645</name>
</gene>